<dbReference type="GO" id="GO:0045893">
    <property type="term" value="P:positive regulation of DNA-templated transcription"/>
    <property type="evidence" value="ECO:0007669"/>
    <property type="project" value="TreeGrafter"/>
</dbReference>
<evidence type="ECO:0000256" key="1">
    <source>
        <dbReference type="ARBA" id="ARBA00004123"/>
    </source>
</evidence>
<dbReference type="InterPro" id="IPR001471">
    <property type="entry name" value="AP2/ERF_dom"/>
</dbReference>
<dbReference type="SUPFAM" id="SSF54171">
    <property type="entry name" value="DNA-binding domain"/>
    <property type="match status" value="1"/>
</dbReference>
<dbReference type="GO" id="GO:0005634">
    <property type="term" value="C:nucleus"/>
    <property type="evidence" value="ECO:0007669"/>
    <property type="project" value="UniProtKB-SubCell"/>
</dbReference>
<dbReference type="PANTHER" id="PTHR31241:SF24">
    <property type="entry name" value="ETHYLENE-RESPONSIVE TRANSCRIPTION FACTOR ABI4"/>
    <property type="match status" value="1"/>
</dbReference>
<dbReference type="InterPro" id="IPR016177">
    <property type="entry name" value="DNA-bd_dom_sf"/>
</dbReference>
<name>A0A7J7CWJ9_TRIWF</name>
<evidence type="ECO:0000256" key="6">
    <source>
        <dbReference type="ARBA" id="ARBA00024343"/>
    </source>
</evidence>
<feature type="region of interest" description="Disordered" evidence="7">
    <location>
        <begin position="105"/>
        <end position="141"/>
    </location>
</feature>
<organism evidence="9 10">
    <name type="scientific">Tripterygium wilfordii</name>
    <name type="common">Thunder God vine</name>
    <dbReference type="NCBI Taxonomy" id="458696"/>
    <lineage>
        <taxon>Eukaryota</taxon>
        <taxon>Viridiplantae</taxon>
        <taxon>Streptophyta</taxon>
        <taxon>Embryophyta</taxon>
        <taxon>Tracheophyta</taxon>
        <taxon>Spermatophyta</taxon>
        <taxon>Magnoliopsida</taxon>
        <taxon>eudicotyledons</taxon>
        <taxon>Gunneridae</taxon>
        <taxon>Pentapetalae</taxon>
        <taxon>rosids</taxon>
        <taxon>fabids</taxon>
        <taxon>Celastrales</taxon>
        <taxon>Celastraceae</taxon>
        <taxon>Tripterygium</taxon>
    </lineage>
</organism>
<evidence type="ECO:0000313" key="9">
    <source>
        <dbReference type="EMBL" id="KAF5738443.1"/>
    </source>
</evidence>
<evidence type="ECO:0000256" key="5">
    <source>
        <dbReference type="ARBA" id="ARBA00023242"/>
    </source>
</evidence>
<dbReference type="Pfam" id="PF00847">
    <property type="entry name" value="AP2"/>
    <property type="match status" value="1"/>
</dbReference>
<dbReference type="InterPro" id="IPR036955">
    <property type="entry name" value="AP2/ERF_dom_sf"/>
</dbReference>
<dbReference type="FunCoup" id="A0A7J7CWJ9">
    <property type="interactions" value="14"/>
</dbReference>
<comment type="subcellular location">
    <subcellularLocation>
        <location evidence="1">Nucleus</location>
    </subcellularLocation>
</comment>
<dbReference type="SMART" id="SM00380">
    <property type="entry name" value="AP2"/>
    <property type="match status" value="1"/>
</dbReference>
<dbReference type="PANTHER" id="PTHR31241">
    <property type="entry name" value="DEHYDRATION-RESPONSIVE ELEMENT-BINDING PROTEIN 2C"/>
    <property type="match status" value="1"/>
</dbReference>
<feature type="region of interest" description="Disordered" evidence="7">
    <location>
        <begin position="1"/>
        <end position="52"/>
    </location>
</feature>
<evidence type="ECO:0000259" key="8">
    <source>
        <dbReference type="PROSITE" id="PS51032"/>
    </source>
</evidence>
<dbReference type="GO" id="GO:0003700">
    <property type="term" value="F:DNA-binding transcription factor activity"/>
    <property type="evidence" value="ECO:0007669"/>
    <property type="project" value="InterPro"/>
</dbReference>
<evidence type="ECO:0000256" key="4">
    <source>
        <dbReference type="ARBA" id="ARBA00023163"/>
    </source>
</evidence>
<accession>A0A7J7CWJ9</accession>
<dbReference type="AlphaFoldDB" id="A0A7J7CWJ9"/>
<dbReference type="FunFam" id="3.30.730.10:FF:000001">
    <property type="entry name" value="Ethylene-responsive transcription factor 2"/>
    <property type="match status" value="1"/>
</dbReference>
<dbReference type="GO" id="GO:0006950">
    <property type="term" value="P:response to stress"/>
    <property type="evidence" value="ECO:0007669"/>
    <property type="project" value="TreeGrafter"/>
</dbReference>
<keyword evidence="2" id="KW-0805">Transcription regulation</keyword>
<sequence length="287" mass="31032">MDASESDPPPPDYSTTSATTTTTTKVGACSSDSSSRKCKGKGGPDNSKFRYRGVRQRSWGKWVAEIREPRKRTRKWLGTFATAEEAARAYDRAAVILYGNKAQLNLQPPGSSSSNSSSSSSRGGLSSSSSSTQTLRPLLPRPSGFGFSSSMPYGVVPNLVQIQQQYQTPMFGNVGGGNETNFAYSTDSNQHDYQYQYYCQQQQQGVEGSVYEDVNALVGSVTSSLSISTGTTPQVPVVAPPAPGLDLGNPVVTMDPGSPAVWPLTNEYEYPSTSSLWDYEDPSWFDF</sequence>
<feature type="compositionally biased region" description="Low complexity" evidence="7">
    <location>
        <begin position="13"/>
        <end position="24"/>
    </location>
</feature>
<dbReference type="PRINTS" id="PR00367">
    <property type="entry name" value="ETHRSPELEMNT"/>
</dbReference>
<dbReference type="OrthoDB" id="1938645at2759"/>
<dbReference type="InParanoid" id="A0A7J7CWJ9"/>
<keyword evidence="4" id="KW-0804">Transcription</keyword>
<protein>
    <submittedName>
        <fullName evidence="9">Putative Integrase-type DNA-binding superfamily protein</fullName>
    </submittedName>
</protein>
<comment type="similarity">
    <text evidence="6">Belongs to the AP2/ERF transcription factor family. ERF subfamily.</text>
</comment>
<evidence type="ECO:0000256" key="2">
    <source>
        <dbReference type="ARBA" id="ARBA00023015"/>
    </source>
</evidence>
<proteinExistence type="inferred from homology"/>
<gene>
    <name evidence="9" type="ORF">HS088_TW13G01342</name>
</gene>
<reference evidence="9 10" key="1">
    <citation type="journal article" date="2020" name="Nat. Commun.">
        <title>Genome of Tripterygium wilfordii and identification of cytochrome P450 involved in triptolide biosynthesis.</title>
        <authorList>
            <person name="Tu L."/>
            <person name="Su P."/>
            <person name="Zhang Z."/>
            <person name="Gao L."/>
            <person name="Wang J."/>
            <person name="Hu T."/>
            <person name="Zhou J."/>
            <person name="Zhang Y."/>
            <person name="Zhao Y."/>
            <person name="Liu Y."/>
            <person name="Song Y."/>
            <person name="Tong Y."/>
            <person name="Lu Y."/>
            <person name="Yang J."/>
            <person name="Xu C."/>
            <person name="Jia M."/>
            <person name="Peters R.J."/>
            <person name="Huang L."/>
            <person name="Gao W."/>
        </authorList>
    </citation>
    <scope>NUCLEOTIDE SEQUENCE [LARGE SCALE GENOMIC DNA]</scope>
    <source>
        <strain evidence="10">cv. XIE 37</strain>
        <tissue evidence="9">Leaf</tissue>
    </source>
</reference>
<keyword evidence="3 9" id="KW-0238">DNA-binding</keyword>
<feature type="domain" description="AP2/ERF" evidence="8">
    <location>
        <begin position="50"/>
        <end position="107"/>
    </location>
</feature>
<evidence type="ECO:0000256" key="7">
    <source>
        <dbReference type="SAM" id="MobiDB-lite"/>
    </source>
</evidence>
<dbReference type="PROSITE" id="PS51032">
    <property type="entry name" value="AP2_ERF"/>
    <property type="match status" value="1"/>
</dbReference>
<dbReference type="Gene3D" id="3.30.730.10">
    <property type="entry name" value="AP2/ERF domain"/>
    <property type="match status" value="1"/>
</dbReference>
<dbReference type="GO" id="GO:0000976">
    <property type="term" value="F:transcription cis-regulatory region binding"/>
    <property type="evidence" value="ECO:0007669"/>
    <property type="project" value="TreeGrafter"/>
</dbReference>
<evidence type="ECO:0000313" key="10">
    <source>
        <dbReference type="Proteomes" id="UP000593562"/>
    </source>
</evidence>
<feature type="compositionally biased region" description="Low complexity" evidence="7">
    <location>
        <begin position="105"/>
        <end position="138"/>
    </location>
</feature>
<dbReference type="EMBL" id="JAAARO010000013">
    <property type="protein sequence ID" value="KAF5738443.1"/>
    <property type="molecule type" value="Genomic_DNA"/>
</dbReference>
<keyword evidence="5" id="KW-0539">Nucleus</keyword>
<comment type="caution">
    <text evidence="9">The sequence shown here is derived from an EMBL/GenBank/DDBJ whole genome shotgun (WGS) entry which is preliminary data.</text>
</comment>
<keyword evidence="10" id="KW-1185">Reference proteome</keyword>
<evidence type="ECO:0000256" key="3">
    <source>
        <dbReference type="ARBA" id="ARBA00023125"/>
    </source>
</evidence>
<dbReference type="Proteomes" id="UP000593562">
    <property type="component" value="Unassembled WGS sequence"/>
</dbReference>
<dbReference type="CDD" id="cd00018">
    <property type="entry name" value="AP2"/>
    <property type="match status" value="1"/>
</dbReference>